<dbReference type="Gene3D" id="1.10.1740.10">
    <property type="match status" value="1"/>
</dbReference>
<dbReference type="InterPro" id="IPR036388">
    <property type="entry name" value="WH-like_DNA-bd_sf"/>
</dbReference>
<proteinExistence type="inferred from homology"/>
<dbReference type="GO" id="GO:0016987">
    <property type="term" value="F:sigma factor activity"/>
    <property type="evidence" value="ECO:0007669"/>
    <property type="project" value="UniProtKB-KW"/>
</dbReference>
<reference evidence="7" key="2">
    <citation type="submission" date="2020-09" db="EMBL/GenBank/DDBJ databases">
        <authorList>
            <person name="Sun Q."/>
            <person name="Kim S."/>
        </authorList>
    </citation>
    <scope>NUCLEOTIDE SEQUENCE</scope>
    <source>
        <strain evidence="7">KCTC 23224</strain>
    </source>
</reference>
<keyword evidence="2" id="KW-0805">Transcription regulation</keyword>
<evidence type="ECO:0000259" key="5">
    <source>
        <dbReference type="Pfam" id="PF04542"/>
    </source>
</evidence>
<dbReference type="Pfam" id="PF04542">
    <property type="entry name" value="Sigma70_r2"/>
    <property type="match status" value="1"/>
</dbReference>
<dbReference type="PANTHER" id="PTHR43133">
    <property type="entry name" value="RNA POLYMERASE ECF-TYPE SIGMA FACTO"/>
    <property type="match status" value="1"/>
</dbReference>
<gene>
    <name evidence="7" type="ORF">GCM10008106_08090</name>
</gene>
<keyword evidence="3" id="KW-0731">Sigma factor</keyword>
<dbReference type="GO" id="GO:0006352">
    <property type="term" value="P:DNA-templated transcription initiation"/>
    <property type="evidence" value="ECO:0007669"/>
    <property type="project" value="InterPro"/>
</dbReference>
<dbReference type="PANTHER" id="PTHR43133:SF46">
    <property type="entry name" value="RNA POLYMERASE SIGMA-70 FACTOR ECF SUBFAMILY"/>
    <property type="match status" value="1"/>
</dbReference>
<organism evidence="7 8">
    <name type="scientific">Mongoliitalea lutea</name>
    <dbReference type="NCBI Taxonomy" id="849756"/>
    <lineage>
        <taxon>Bacteria</taxon>
        <taxon>Pseudomonadati</taxon>
        <taxon>Bacteroidota</taxon>
        <taxon>Cytophagia</taxon>
        <taxon>Cytophagales</taxon>
        <taxon>Cyclobacteriaceae</taxon>
        <taxon>Mongoliitalea</taxon>
    </lineage>
</organism>
<comment type="caution">
    <text evidence="7">The sequence shown here is derived from an EMBL/GenBank/DDBJ whole genome shotgun (WGS) entry which is preliminary data.</text>
</comment>
<dbReference type="CDD" id="cd06171">
    <property type="entry name" value="Sigma70_r4"/>
    <property type="match status" value="1"/>
</dbReference>
<dbReference type="InterPro" id="IPR039425">
    <property type="entry name" value="RNA_pol_sigma-70-like"/>
</dbReference>
<evidence type="ECO:0000256" key="3">
    <source>
        <dbReference type="ARBA" id="ARBA00023082"/>
    </source>
</evidence>
<comment type="similarity">
    <text evidence="1">Belongs to the sigma-70 factor family. ECF subfamily.</text>
</comment>
<keyword evidence="8" id="KW-1185">Reference proteome</keyword>
<protein>
    <submittedName>
        <fullName evidence="7">DNA-directed RNA polymerase sigma-70 factor</fullName>
    </submittedName>
</protein>
<dbReference type="SUPFAM" id="SSF88946">
    <property type="entry name" value="Sigma2 domain of RNA polymerase sigma factors"/>
    <property type="match status" value="1"/>
</dbReference>
<name>A0A8J3CWH9_9BACT</name>
<dbReference type="InterPro" id="IPR013325">
    <property type="entry name" value="RNA_pol_sigma_r2"/>
</dbReference>
<dbReference type="Proteomes" id="UP000642809">
    <property type="component" value="Unassembled WGS sequence"/>
</dbReference>
<evidence type="ECO:0000256" key="2">
    <source>
        <dbReference type="ARBA" id="ARBA00023015"/>
    </source>
</evidence>
<dbReference type="InterPro" id="IPR014284">
    <property type="entry name" value="RNA_pol_sigma-70_dom"/>
</dbReference>
<dbReference type="InterPro" id="IPR013324">
    <property type="entry name" value="RNA_pol_sigma_r3/r4-like"/>
</dbReference>
<dbReference type="SUPFAM" id="SSF88659">
    <property type="entry name" value="Sigma3 and sigma4 domains of RNA polymerase sigma factors"/>
    <property type="match status" value="1"/>
</dbReference>
<evidence type="ECO:0000256" key="4">
    <source>
        <dbReference type="ARBA" id="ARBA00023163"/>
    </source>
</evidence>
<dbReference type="InterPro" id="IPR013249">
    <property type="entry name" value="RNA_pol_sigma70_r4_t2"/>
</dbReference>
<keyword evidence="7" id="KW-0240">DNA-directed RNA polymerase</keyword>
<accession>A0A8J3CWH9</accession>
<dbReference type="EMBL" id="BMYF01000004">
    <property type="protein sequence ID" value="GHB29650.1"/>
    <property type="molecule type" value="Genomic_DNA"/>
</dbReference>
<evidence type="ECO:0000313" key="7">
    <source>
        <dbReference type="EMBL" id="GHB29650.1"/>
    </source>
</evidence>
<keyword evidence="4" id="KW-0804">Transcription</keyword>
<dbReference type="RefSeq" id="WP_189579186.1">
    <property type="nucleotide sequence ID" value="NZ_BMYF01000004.1"/>
</dbReference>
<sequence>MIHQQTIAKARKGDQRAMKDIFHAQSKALFMLCLRYIPHQADAEDVLSAAFSKIFEKLSGFKNQGEGSLEAWMRQVVVNECLMFLRKKQKAPMMVEPDSTITALEDNAINQLTNQELFQLILQLPEGYRTVFNLYEIEGYNHKEISEKLNISVGTSKSQLSKAKAYLKNLIIKHGWYNAS</sequence>
<dbReference type="GO" id="GO:0000428">
    <property type="term" value="C:DNA-directed RNA polymerase complex"/>
    <property type="evidence" value="ECO:0007669"/>
    <property type="project" value="UniProtKB-KW"/>
</dbReference>
<dbReference type="Pfam" id="PF08281">
    <property type="entry name" value="Sigma70_r4_2"/>
    <property type="match status" value="1"/>
</dbReference>
<evidence type="ECO:0000313" key="8">
    <source>
        <dbReference type="Proteomes" id="UP000642809"/>
    </source>
</evidence>
<dbReference type="Gene3D" id="1.10.10.10">
    <property type="entry name" value="Winged helix-like DNA-binding domain superfamily/Winged helix DNA-binding domain"/>
    <property type="match status" value="1"/>
</dbReference>
<evidence type="ECO:0000259" key="6">
    <source>
        <dbReference type="Pfam" id="PF08281"/>
    </source>
</evidence>
<evidence type="ECO:0000256" key="1">
    <source>
        <dbReference type="ARBA" id="ARBA00010641"/>
    </source>
</evidence>
<feature type="domain" description="RNA polymerase sigma-70 region 2" evidence="5">
    <location>
        <begin position="27"/>
        <end position="90"/>
    </location>
</feature>
<reference evidence="7" key="1">
    <citation type="journal article" date="2014" name="Int. J. Syst. Evol. Microbiol.">
        <title>Complete genome sequence of Corynebacterium casei LMG S-19264T (=DSM 44701T), isolated from a smear-ripened cheese.</title>
        <authorList>
            <consortium name="US DOE Joint Genome Institute (JGI-PGF)"/>
            <person name="Walter F."/>
            <person name="Albersmeier A."/>
            <person name="Kalinowski J."/>
            <person name="Ruckert C."/>
        </authorList>
    </citation>
    <scope>NUCLEOTIDE SEQUENCE</scope>
    <source>
        <strain evidence="7">KCTC 23224</strain>
    </source>
</reference>
<dbReference type="InterPro" id="IPR007627">
    <property type="entry name" value="RNA_pol_sigma70_r2"/>
</dbReference>
<feature type="domain" description="RNA polymerase sigma factor 70 region 4 type 2" evidence="6">
    <location>
        <begin position="115"/>
        <end position="166"/>
    </location>
</feature>
<dbReference type="GO" id="GO:0003677">
    <property type="term" value="F:DNA binding"/>
    <property type="evidence" value="ECO:0007669"/>
    <property type="project" value="InterPro"/>
</dbReference>
<dbReference type="NCBIfam" id="TIGR02937">
    <property type="entry name" value="sigma70-ECF"/>
    <property type="match status" value="1"/>
</dbReference>
<dbReference type="AlphaFoldDB" id="A0A8J3CWH9"/>